<dbReference type="Proteomes" id="UP000239759">
    <property type="component" value="Unassembled WGS sequence"/>
</dbReference>
<proteinExistence type="predicted"/>
<dbReference type="AlphaFoldDB" id="A0AAP8QDG2"/>
<gene>
    <name evidence="1" type="ORF">C4A77_09990</name>
</gene>
<organism evidence="1 2">
    <name type="scientific">Brevibacillus laterosporus</name>
    <name type="common">Bacillus laterosporus</name>
    <dbReference type="NCBI Taxonomy" id="1465"/>
    <lineage>
        <taxon>Bacteria</taxon>
        <taxon>Bacillati</taxon>
        <taxon>Bacillota</taxon>
        <taxon>Bacilli</taxon>
        <taxon>Bacillales</taxon>
        <taxon>Paenibacillaceae</taxon>
        <taxon>Brevibacillus</taxon>
    </lineage>
</organism>
<reference evidence="1 2" key="1">
    <citation type="submission" date="2018-02" db="EMBL/GenBank/DDBJ databases">
        <title>Comparative analysis of genomes of three Brevibacillus laterosporus strains producers of potent antimicrobials isolated from silage.</title>
        <authorList>
            <person name="Kojic M."/>
            <person name="Miljkovic M."/>
            <person name="Studholme D."/>
            <person name="Filipic B."/>
        </authorList>
    </citation>
    <scope>NUCLEOTIDE SEQUENCE [LARGE SCALE GENOMIC DNA]</scope>
    <source>
        <strain evidence="1 2">BGSP11</strain>
    </source>
</reference>
<accession>A0AAP8QDG2</accession>
<evidence type="ECO:0000313" key="2">
    <source>
        <dbReference type="Proteomes" id="UP000239759"/>
    </source>
</evidence>
<sequence>MASGEWLKLRNWFPDDYIPLAIVVMGVTYNAINDLLYGGDILEATRLLLLGQRLLSGIHLGIKN</sequence>
<evidence type="ECO:0000313" key="1">
    <source>
        <dbReference type="EMBL" id="PPB03089.1"/>
    </source>
</evidence>
<dbReference type="RefSeq" id="WP_104031696.1">
    <property type="nucleotide sequence ID" value="NZ_JARMDU010000009.1"/>
</dbReference>
<protein>
    <submittedName>
        <fullName evidence="1">Uncharacterized protein</fullName>
    </submittedName>
</protein>
<comment type="caution">
    <text evidence="1">The sequence shown here is derived from an EMBL/GenBank/DDBJ whole genome shotgun (WGS) entry which is preliminary data.</text>
</comment>
<dbReference type="EMBL" id="PRKQ01000010">
    <property type="protein sequence ID" value="PPB03089.1"/>
    <property type="molecule type" value="Genomic_DNA"/>
</dbReference>
<name>A0AAP8QDG2_BRELA</name>